<dbReference type="SMART" id="SM00354">
    <property type="entry name" value="HTH_LACI"/>
    <property type="match status" value="1"/>
</dbReference>
<dbReference type="SUPFAM" id="SSF53822">
    <property type="entry name" value="Periplasmic binding protein-like I"/>
    <property type="match status" value="1"/>
</dbReference>
<evidence type="ECO:0000256" key="1">
    <source>
        <dbReference type="ARBA" id="ARBA00023015"/>
    </source>
</evidence>
<organism evidence="5 6">
    <name type="scientific">Maritalea porphyrae</name>
    <dbReference type="NCBI Taxonomy" id="880732"/>
    <lineage>
        <taxon>Bacteria</taxon>
        <taxon>Pseudomonadati</taxon>
        <taxon>Pseudomonadota</taxon>
        <taxon>Alphaproteobacteria</taxon>
        <taxon>Hyphomicrobiales</taxon>
        <taxon>Devosiaceae</taxon>
        <taxon>Maritalea</taxon>
    </lineage>
</organism>
<gene>
    <name evidence="5" type="primary">aglR</name>
    <name evidence="5" type="ORF">GCM10007879_19340</name>
</gene>
<keyword evidence="3" id="KW-0804">Transcription</keyword>
<reference evidence="5" key="1">
    <citation type="journal article" date="2014" name="Int. J. Syst. Evol. Microbiol.">
        <title>Complete genome of a new Firmicutes species belonging to the dominant human colonic microbiota ('Ruminococcus bicirculans') reveals two chromosomes and a selective capacity to utilize plant glucans.</title>
        <authorList>
            <consortium name="NISC Comparative Sequencing Program"/>
            <person name="Wegmann U."/>
            <person name="Louis P."/>
            <person name="Goesmann A."/>
            <person name="Henrissat B."/>
            <person name="Duncan S.H."/>
            <person name="Flint H.J."/>
        </authorList>
    </citation>
    <scope>NUCLEOTIDE SEQUENCE</scope>
    <source>
        <strain evidence="5">NBRC 107169</strain>
    </source>
</reference>
<evidence type="ECO:0000256" key="3">
    <source>
        <dbReference type="ARBA" id="ARBA00023163"/>
    </source>
</evidence>
<dbReference type="Proteomes" id="UP001161405">
    <property type="component" value="Unassembled WGS sequence"/>
</dbReference>
<dbReference type="Pfam" id="PF00356">
    <property type="entry name" value="LacI"/>
    <property type="match status" value="1"/>
</dbReference>
<comment type="caution">
    <text evidence="5">The sequence shown here is derived from an EMBL/GenBank/DDBJ whole genome shotgun (WGS) entry which is preliminary data.</text>
</comment>
<sequence>MPINDGPNSSKDQNQVTIKDLARELELSITTISRALNGYSDVGAKTRDRVQKAAREMGYTPNRNAQRLVTQRSHSIGWIKGDGPQHFVDPHFVEVFAGVLREVKHYDYDVVFASGAQDELVALFDRYVRDQSVDGFILELPRPNDDRITYLLEAQQPFVVHGREERSDKYAWVDVDNFGMFETLTKIMLDAGHKKIAFINGDEHYSFAVERRRGAERGLEVMGASHDDLVVYNAVHPMVHAGYQLTKKALEDPDVTSILYSSAVMAVEGQAAIASSGREIGRDIEIATMDDELRHVDLNSLEGQISFVRSPLNESGHALVRQLMKQVQKKGPPEGELIPARFSLRPNLPRGQIPAQFEVEDA</sequence>
<evidence type="ECO:0000259" key="4">
    <source>
        <dbReference type="PROSITE" id="PS50932"/>
    </source>
</evidence>
<evidence type="ECO:0000313" key="6">
    <source>
        <dbReference type="Proteomes" id="UP001161405"/>
    </source>
</evidence>
<dbReference type="InterPro" id="IPR028082">
    <property type="entry name" value="Peripla_BP_I"/>
</dbReference>
<dbReference type="Pfam" id="PF13377">
    <property type="entry name" value="Peripla_BP_3"/>
    <property type="match status" value="1"/>
</dbReference>
<dbReference type="EMBL" id="BSNI01000002">
    <property type="protein sequence ID" value="GLQ17685.1"/>
    <property type="molecule type" value="Genomic_DNA"/>
</dbReference>
<evidence type="ECO:0000256" key="2">
    <source>
        <dbReference type="ARBA" id="ARBA00023125"/>
    </source>
</evidence>
<dbReference type="InterPro" id="IPR046335">
    <property type="entry name" value="LacI/GalR-like_sensor"/>
</dbReference>
<dbReference type="Gene3D" id="3.40.50.2300">
    <property type="match status" value="2"/>
</dbReference>
<dbReference type="CDD" id="cd01392">
    <property type="entry name" value="HTH_LacI"/>
    <property type="match status" value="1"/>
</dbReference>
<keyword evidence="1" id="KW-0805">Transcription regulation</keyword>
<dbReference type="Gene3D" id="1.10.260.40">
    <property type="entry name" value="lambda repressor-like DNA-binding domains"/>
    <property type="match status" value="1"/>
</dbReference>
<dbReference type="InterPro" id="IPR010982">
    <property type="entry name" value="Lambda_DNA-bd_dom_sf"/>
</dbReference>
<dbReference type="PANTHER" id="PTHR30146">
    <property type="entry name" value="LACI-RELATED TRANSCRIPTIONAL REPRESSOR"/>
    <property type="match status" value="1"/>
</dbReference>
<dbReference type="PROSITE" id="PS50932">
    <property type="entry name" value="HTH_LACI_2"/>
    <property type="match status" value="1"/>
</dbReference>
<feature type="domain" description="HTH lacI-type" evidence="4">
    <location>
        <begin position="16"/>
        <end position="70"/>
    </location>
</feature>
<keyword evidence="6" id="KW-1185">Reference proteome</keyword>
<accession>A0ABQ5UQZ3</accession>
<dbReference type="InterPro" id="IPR000843">
    <property type="entry name" value="HTH_LacI"/>
</dbReference>
<evidence type="ECO:0000313" key="5">
    <source>
        <dbReference type="EMBL" id="GLQ17685.1"/>
    </source>
</evidence>
<keyword evidence="2" id="KW-0238">DNA-binding</keyword>
<proteinExistence type="predicted"/>
<dbReference type="RefSeq" id="WP_284364010.1">
    <property type="nucleotide sequence ID" value="NZ_BSNI01000002.1"/>
</dbReference>
<dbReference type="SUPFAM" id="SSF47413">
    <property type="entry name" value="lambda repressor-like DNA-binding domains"/>
    <property type="match status" value="1"/>
</dbReference>
<protein>
    <submittedName>
        <fullName evidence="5">HTH-type transcriptional regulator AglR</fullName>
    </submittedName>
</protein>
<dbReference type="PANTHER" id="PTHR30146:SF109">
    <property type="entry name" value="HTH-TYPE TRANSCRIPTIONAL REGULATOR GALS"/>
    <property type="match status" value="1"/>
</dbReference>
<name>A0ABQ5UQZ3_9HYPH</name>
<reference evidence="5" key="2">
    <citation type="submission" date="2023-01" db="EMBL/GenBank/DDBJ databases">
        <title>Draft genome sequence of Maritalea porphyrae strain NBRC 107169.</title>
        <authorList>
            <person name="Sun Q."/>
            <person name="Mori K."/>
        </authorList>
    </citation>
    <scope>NUCLEOTIDE SEQUENCE</scope>
    <source>
        <strain evidence="5">NBRC 107169</strain>
    </source>
</reference>